<gene>
    <name evidence="1" type="primary">MAIL3_196</name>
    <name evidence="1" type="ORF">CK203_065926</name>
</gene>
<reference evidence="1 2" key="1">
    <citation type="journal article" date="2018" name="PLoS Genet.">
        <title>Population sequencing reveals clonal diversity and ancestral inbreeding in the grapevine cultivar Chardonnay.</title>
        <authorList>
            <person name="Roach M.J."/>
            <person name="Johnson D.L."/>
            <person name="Bohlmann J."/>
            <person name="van Vuuren H.J."/>
            <person name="Jones S.J."/>
            <person name="Pretorius I.S."/>
            <person name="Schmidt S.A."/>
            <person name="Borneman A.R."/>
        </authorList>
    </citation>
    <scope>NUCLEOTIDE SEQUENCE [LARGE SCALE GENOMIC DNA]</scope>
    <source>
        <strain evidence="2">cv. Chardonnay</strain>
        <tissue evidence="1">Leaf</tissue>
    </source>
</reference>
<proteinExistence type="predicted"/>
<comment type="caution">
    <text evidence="1">The sequence shown here is derived from an EMBL/GenBank/DDBJ whole genome shotgun (WGS) entry which is preliminary data.</text>
</comment>
<dbReference type="EMBL" id="QGNW01000814">
    <property type="protein sequence ID" value="RVW61700.1"/>
    <property type="molecule type" value="Genomic_DNA"/>
</dbReference>
<name>A0A438FP15_VITVI</name>
<organism evidence="1 2">
    <name type="scientific">Vitis vinifera</name>
    <name type="common">Grape</name>
    <dbReference type="NCBI Taxonomy" id="29760"/>
    <lineage>
        <taxon>Eukaryota</taxon>
        <taxon>Viridiplantae</taxon>
        <taxon>Streptophyta</taxon>
        <taxon>Embryophyta</taxon>
        <taxon>Tracheophyta</taxon>
        <taxon>Spermatophyta</taxon>
        <taxon>Magnoliopsida</taxon>
        <taxon>eudicotyledons</taxon>
        <taxon>Gunneridae</taxon>
        <taxon>Pentapetalae</taxon>
        <taxon>rosids</taxon>
        <taxon>Vitales</taxon>
        <taxon>Vitaceae</taxon>
        <taxon>Viteae</taxon>
        <taxon>Vitis</taxon>
    </lineage>
</organism>
<dbReference type="Proteomes" id="UP000288805">
    <property type="component" value="Unassembled WGS sequence"/>
</dbReference>
<protein>
    <submittedName>
        <fullName evidence="1">Serine/threonine-protein phosphatase 7 long form-like</fullName>
    </submittedName>
</protein>
<evidence type="ECO:0000313" key="1">
    <source>
        <dbReference type="EMBL" id="RVW61700.1"/>
    </source>
</evidence>
<evidence type="ECO:0000313" key="2">
    <source>
        <dbReference type="Proteomes" id="UP000288805"/>
    </source>
</evidence>
<dbReference type="AlphaFoldDB" id="A0A438FP15"/>
<accession>A0A438FP15</accession>
<sequence>MNCGSPNCLKSNGCRWRVPLSWAQNPSRVLTFYRDQLDAQTHDQTRRFGRCHLLFALTLSSGIDRSECCEVWPSTRDTSILFHRLDLHSVDRRGRHKYDWGAFHASILPYGLVVERIVTAPPMVGAMQFHDPYMEWYRRITRRLITPLSIEIR</sequence>